<keyword evidence="5" id="KW-0597">Phosphoprotein</keyword>
<evidence type="ECO:0000256" key="4">
    <source>
        <dbReference type="ARBA" id="ARBA00022475"/>
    </source>
</evidence>
<evidence type="ECO:0000313" key="14">
    <source>
        <dbReference type="Proteomes" id="UP001379533"/>
    </source>
</evidence>
<dbReference type="Pfam" id="PF00512">
    <property type="entry name" value="HisKA"/>
    <property type="match status" value="1"/>
</dbReference>
<sequence length="439" mass="47728">MRRLRLVQRIYLVGMAQFAVVAIVAVVVFLVMRSSRIAMFRDSALNFVVATLEAEARDRASLQPIVDRAADELHWSVTIYDANGAPIAFSQSQPLAEPQPSAVRRRRLDLRGELPMQMVVSFPDLPPSPGVALFGIFVLAVVGISSWLTARSLAVPLERLASTARAFGAGRLSARTHLLRTDELGDVARAFDDMADRVTKAIQAKRELLANISHELRTPLQRIRIALDLAAEGDATTAHDSLRDIAEDLADLEVLVGDVLTATRLALREGAGSASALPPISFESVRLSGLLERSVSRFRSAHSERELDASISTPMPTILADPRLLRRVFDNLLENAHKYTDDGHRPIHLSCASIPDGVVVEVRDYGIGIAAADLERIFEPFFRADRSRTRATGGLGLGLTLARHIVEAHGGTLSLTSELGQGTTARVELPLNAGRASLR</sequence>
<dbReference type="PROSITE" id="PS50885">
    <property type="entry name" value="HAMP"/>
    <property type="match status" value="1"/>
</dbReference>
<keyword evidence="7" id="KW-0547">Nucleotide-binding</keyword>
<dbReference type="SUPFAM" id="SSF158472">
    <property type="entry name" value="HAMP domain-like"/>
    <property type="match status" value="1"/>
</dbReference>
<dbReference type="InterPro" id="IPR036097">
    <property type="entry name" value="HisK_dim/P_sf"/>
</dbReference>
<evidence type="ECO:0000256" key="1">
    <source>
        <dbReference type="ARBA" id="ARBA00000085"/>
    </source>
</evidence>
<dbReference type="CDD" id="cd00082">
    <property type="entry name" value="HisKA"/>
    <property type="match status" value="1"/>
</dbReference>
<dbReference type="Gene3D" id="3.30.565.10">
    <property type="entry name" value="Histidine kinase-like ATPase, C-terminal domain"/>
    <property type="match status" value="1"/>
</dbReference>
<dbReference type="GO" id="GO:0016301">
    <property type="term" value="F:kinase activity"/>
    <property type="evidence" value="ECO:0007669"/>
    <property type="project" value="UniProtKB-KW"/>
</dbReference>
<evidence type="ECO:0000256" key="2">
    <source>
        <dbReference type="ARBA" id="ARBA00004651"/>
    </source>
</evidence>
<dbReference type="Pfam" id="PF02518">
    <property type="entry name" value="HATPase_c"/>
    <property type="match status" value="1"/>
</dbReference>
<keyword evidence="9" id="KW-0067">ATP-binding</keyword>
<dbReference type="PRINTS" id="PR00344">
    <property type="entry name" value="BCTRLSENSOR"/>
</dbReference>
<dbReference type="SMART" id="SM00387">
    <property type="entry name" value="HATPase_c"/>
    <property type="match status" value="1"/>
</dbReference>
<comment type="subcellular location">
    <subcellularLocation>
        <location evidence="2">Cell membrane</location>
        <topology evidence="2">Multi-pass membrane protein</topology>
    </subcellularLocation>
</comment>
<keyword evidence="6" id="KW-0808">Transferase</keyword>
<feature type="transmembrane region" description="Helical" evidence="10">
    <location>
        <begin position="12"/>
        <end position="32"/>
    </location>
</feature>
<dbReference type="EMBL" id="CP089982">
    <property type="protein sequence ID" value="WXA91452.1"/>
    <property type="molecule type" value="Genomic_DNA"/>
</dbReference>
<dbReference type="PANTHER" id="PTHR44936">
    <property type="entry name" value="SENSOR PROTEIN CREC"/>
    <property type="match status" value="1"/>
</dbReference>
<evidence type="ECO:0000256" key="7">
    <source>
        <dbReference type="ARBA" id="ARBA00022741"/>
    </source>
</evidence>
<comment type="catalytic activity">
    <reaction evidence="1">
        <text>ATP + protein L-histidine = ADP + protein N-phospho-L-histidine.</text>
        <dbReference type="EC" id="2.7.13.3"/>
    </reaction>
</comment>
<dbReference type="PROSITE" id="PS50109">
    <property type="entry name" value="HIS_KIN"/>
    <property type="match status" value="1"/>
</dbReference>
<keyword evidence="14" id="KW-1185">Reference proteome</keyword>
<feature type="domain" description="HAMP" evidence="12">
    <location>
        <begin position="151"/>
        <end position="203"/>
    </location>
</feature>
<evidence type="ECO:0000256" key="8">
    <source>
        <dbReference type="ARBA" id="ARBA00022777"/>
    </source>
</evidence>
<dbReference type="RefSeq" id="WP_394842072.1">
    <property type="nucleotide sequence ID" value="NZ_CP089982.1"/>
</dbReference>
<dbReference type="InterPro" id="IPR003594">
    <property type="entry name" value="HATPase_dom"/>
</dbReference>
<keyword evidence="10" id="KW-0812">Transmembrane</keyword>
<keyword evidence="10" id="KW-0472">Membrane</keyword>
<dbReference type="InterPro" id="IPR003660">
    <property type="entry name" value="HAMP_dom"/>
</dbReference>
<dbReference type="SUPFAM" id="SSF47384">
    <property type="entry name" value="Homodimeric domain of signal transducing histidine kinase"/>
    <property type="match status" value="1"/>
</dbReference>
<dbReference type="EC" id="2.7.13.3" evidence="3"/>
<dbReference type="CDD" id="cd00075">
    <property type="entry name" value="HATPase"/>
    <property type="match status" value="1"/>
</dbReference>
<dbReference type="InterPro" id="IPR004358">
    <property type="entry name" value="Sig_transdc_His_kin-like_C"/>
</dbReference>
<dbReference type="InterPro" id="IPR050980">
    <property type="entry name" value="2C_sensor_his_kinase"/>
</dbReference>
<dbReference type="CDD" id="cd06225">
    <property type="entry name" value="HAMP"/>
    <property type="match status" value="1"/>
</dbReference>
<dbReference type="Gene3D" id="6.10.340.10">
    <property type="match status" value="1"/>
</dbReference>
<feature type="transmembrane region" description="Helical" evidence="10">
    <location>
        <begin position="131"/>
        <end position="150"/>
    </location>
</feature>
<feature type="domain" description="Histidine kinase" evidence="11">
    <location>
        <begin position="211"/>
        <end position="433"/>
    </location>
</feature>
<accession>A0ABZ2JYL9</accession>
<dbReference type="Gene3D" id="1.10.287.130">
    <property type="match status" value="1"/>
</dbReference>
<evidence type="ECO:0000256" key="5">
    <source>
        <dbReference type="ARBA" id="ARBA00022553"/>
    </source>
</evidence>
<evidence type="ECO:0000256" key="3">
    <source>
        <dbReference type="ARBA" id="ARBA00012438"/>
    </source>
</evidence>
<dbReference type="SMART" id="SM00388">
    <property type="entry name" value="HisKA"/>
    <property type="match status" value="1"/>
</dbReference>
<organism evidence="13 14">
    <name type="scientific">Pendulispora brunnea</name>
    <dbReference type="NCBI Taxonomy" id="2905690"/>
    <lineage>
        <taxon>Bacteria</taxon>
        <taxon>Pseudomonadati</taxon>
        <taxon>Myxococcota</taxon>
        <taxon>Myxococcia</taxon>
        <taxon>Myxococcales</taxon>
        <taxon>Sorangiineae</taxon>
        <taxon>Pendulisporaceae</taxon>
        <taxon>Pendulispora</taxon>
    </lineage>
</organism>
<dbReference type="InterPro" id="IPR005467">
    <property type="entry name" value="His_kinase_dom"/>
</dbReference>
<protein>
    <recommendedName>
        <fullName evidence="3">histidine kinase</fullName>
        <ecNumber evidence="3">2.7.13.3</ecNumber>
    </recommendedName>
</protein>
<proteinExistence type="predicted"/>
<dbReference type="PANTHER" id="PTHR44936:SF10">
    <property type="entry name" value="SENSOR PROTEIN RSTB"/>
    <property type="match status" value="1"/>
</dbReference>
<evidence type="ECO:0000259" key="12">
    <source>
        <dbReference type="PROSITE" id="PS50885"/>
    </source>
</evidence>
<evidence type="ECO:0000256" key="9">
    <source>
        <dbReference type="ARBA" id="ARBA00022840"/>
    </source>
</evidence>
<evidence type="ECO:0000256" key="10">
    <source>
        <dbReference type="SAM" id="Phobius"/>
    </source>
</evidence>
<dbReference type="InterPro" id="IPR036890">
    <property type="entry name" value="HATPase_C_sf"/>
</dbReference>
<dbReference type="InterPro" id="IPR003661">
    <property type="entry name" value="HisK_dim/P_dom"/>
</dbReference>
<evidence type="ECO:0000259" key="11">
    <source>
        <dbReference type="PROSITE" id="PS50109"/>
    </source>
</evidence>
<name>A0ABZ2JYL9_9BACT</name>
<dbReference type="SMART" id="SM00304">
    <property type="entry name" value="HAMP"/>
    <property type="match status" value="1"/>
</dbReference>
<keyword evidence="8 13" id="KW-0418">Kinase</keyword>
<keyword evidence="10" id="KW-1133">Transmembrane helix</keyword>
<evidence type="ECO:0000313" key="13">
    <source>
        <dbReference type="EMBL" id="WXA91452.1"/>
    </source>
</evidence>
<dbReference type="SUPFAM" id="SSF55874">
    <property type="entry name" value="ATPase domain of HSP90 chaperone/DNA topoisomerase II/histidine kinase"/>
    <property type="match status" value="1"/>
</dbReference>
<keyword evidence="4" id="KW-1003">Cell membrane</keyword>
<dbReference type="Pfam" id="PF00672">
    <property type="entry name" value="HAMP"/>
    <property type="match status" value="1"/>
</dbReference>
<dbReference type="Proteomes" id="UP001379533">
    <property type="component" value="Chromosome"/>
</dbReference>
<evidence type="ECO:0000256" key="6">
    <source>
        <dbReference type="ARBA" id="ARBA00022679"/>
    </source>
</evidence>
<reference evidence="13 14" key="1">
    <citation type="submission" date="2021-12" db="EMBL/GenBank/DDBJ databases">
        <title>Discovery of the Pendulisporaceae a myxobacterial family with distinct sporulation behavior and unique specialized metabolism.</title>
        <authorList>
            <person name="Garcia R."/>
            <person name="Popoff A."/>
            <person name="Bader C.D."/>
            <person name="Loehr J."/>
            <person name="Walesch S."/>
            <person name="Walt C."/>
            <person name="Boldt J."/>
            <person name="Bunk B."/>
            <person name="Haeckl F.J.F.P.J."/>
            <person name="Gunesch A.P."/>
            <person name="Birkelbach J."/>
            <person name="Nuebel U."/>
            <person name="Pietschmann T."/>
            <person name="Bach T."/>
            <person name="Mueller R."/>
        </authorList>
    </citation>
    <scope>NUCLEOTIDE SEQUENCE [LARGE SCALE GENOMIC DNA]</scope>
    <source>
        <strain evidence="13 14">MSr12523</strain>
    </source>
</reference>
<gene>
    <name evidence="13" type="ORF">LZC95_33970</name>
</gene>